<sequence>MRHVEHVMGTAVSIELTDPLPRPTLVGLIDQTVAWLHEVDRRFSTYKADSEISRLDRGELTVADCSPDVREVLAMCAELWRESDGYFDAYATGKLDPSGFVKGWSVEVASRWLAANGSTNHCLNAGGDIRARGCPAPGRDWRIGVRHPWQPDKISWVVTGTDVAVATSGVYERGEHVVDPVRGRPATELRSVTVVGADLGRADAYATIAMAMGRPGLEWLARLDAHGYASAAVTEDGRAYTSRRLPTAVAA</sequence>
<proteinExistence type="predicted"/>
<evidence type="ECO:0000256" key="7">
    <source>
        <dbReference type="ARBA" id="ARBA00022827"/>
    </source>
</evidence>
<gene>
    <name evidence="11" type="primary">apbE</name>
    <name evidence="11" type="ORF">GCM10010123_04980</name>
</gene>
<dbReference type="Pfam" id="PF02424">
    <property type="entry name" value="ApbE"/>
    <property type="match status" value="2"/>
</dbReference>
<comment type="catalytic activity">
    <reaction evidence="10">
        <text>L-threonyl-[protein] + FAD = FMN-L-threonyl-[protein] + AMP + H(+)</text>
        <dbReference type="Rhea" id="RHEA:36847"/>
        <dbReference type="Rhea" id="RHEA-COMP:11060"/>
        <dbReference type="Rhea" id="RHEA-COMP:11061"/>
        <dbReference type="ChEBI" id="CHEBI:15378"/>
        <dbReference type="ChEBI" id="CHEBI:30013"/>
        <dbReference type="ChEBI" id="CHEBI:57692"/>
        <dbReference type="ChEBI" id="CHEBI:74257"/>
        <dbReference type="ChEBI" id="CHEBI:456215"/>
        <dbReference type="EC" id="2.7.1.180"/>
    </reaction>
</comment>
<dbReference type="InterPro" id="IPR024932">
    <property type="entry name" value="ApbE"/>
</dbReference>
<keyword evidence="6" id="KW-0479">Metal-binding</keyword>
<evidence type="ECO:0000313" key="11">
    <source>
        <dbReference type="EMBL" id="GGJ77926.1"/>
    </source>
</evidence>
<evidence type="ECO:0000313" key="12">
    <source>
        <dbReference type="Proteomes" id="UP000649739"/>
    </source>
</evidence>
<evidence type="ECO:0000256" key="5">
    <source>
        <dbReference type="ARBA" id="ARBA00022679"/>
    </source>
</evidence>
<keyword evidence="4" id="KW-0285">Flavoprotein</keyword>
<evidence type="ECO:0000256" key="6">
    <source>
        <dbReference type="ARBA" id="ARBA00022723"/>
    </source>
</evidence>
<accession>A0A8J3B7C7</accession>
<keyword evidence="5 11" id="KW-0808">Transferase</keyword>
<reference evidence="11" key="2">
    <citation type="submission" date="2020-09" db="EMBL/GenBank/DDBJ databases">
        <authorList>
            <person name="Sun Q."/>
            <person name="Ohkuma M."/>
        </authorList>
    </citation>
    <scope>NUCLEOTIDE SEQUENCE</scope>
    <source>
        <strain evidence="11">JCM 3090</strain>
    </source>
</reference>
<evidence type="ECO:0000256" key="9">
    <source>
        <dbReference type="ARBA" id="ARBA00031306"/>
    </source>
</evidence>
<dbReference type="Gene3D" id="3.10.520.10">
    <property type="entry name" value="ApbE-like domains"/>
    <property type="match status" value="2"/>
</dbReference>
<evidence type="ECO:0000256" key="2">
    <source>
        <dbReference type="ARBA" id="ARBA00011955"/>
    </source>
</evidence>
<dbReference type="RefSeq" id="WP_229783248.1">
    <property type="nucleotide sequence ID" value="NZ_BMQB01000001.1"/>
</dbReference>
<keyword evidence="8" id="KW-0460">Magnesium</keyword>
<evidence type="ECO:0000256" key="3">
    <source>
        <dbReference type="ARBA" id="ARBA00016337"/>
    </source>
</evidence>
<evidence type="ECO:0000256" key="8">
    <source>
        <dbReference type="ARBA" id="ARBA00022842"/>
    </source>
</evidence>
<dbReference type="AlphaFoldDB" id="A0A8J3B7C7"/>
<dbReference type="EC" id="2.7.1.180" evidence="2"/>
<dbReference type="PANTHER" id="PTHR30040">
    <property type="entry name" value="THIAMINE BIOSYNTHESIS LIPOPROTEIN APBE"/>
    <property type="match status" value="1"/>
</dbReference>
<dbReference type="GO" id="GO:0046872">
    <property type="term" value="F:metal ion binding"/>
    <property type="evidence" value="ECO:0007669"/>
    <property type="project" value="UniProtKB-KW"/>
</dbReference>
<dbReference type="InterPro" id="IPR003374">
    <property type="entry name" value="ApbE-like_sf"/>
</dbReference>
<dbReference type="SUPFAM" id="SSF143631">
    <property type="entry name" value="ApbE-like"/>
    <property type="match status" value="1"/>
</dbReference>
<dbReference type="Proteomes" id="UP000649739">
    <property type="component" value="Unassembled WGS sequence"/>
</dbReference>
<evidence type="ECO:0000256" key="1">
    <source>
        <dbReference type="ARBA" id="ARBA00001946"/>
    </source>
</evidence>
<comment type="caution">
    <text evidence="11">The sequence shown here is derived from an EMBL/GenBank/DDBJ whole genome shotgun (WGS) entry which is preliminary data.</text>
</comment>
<organism evidence="11 12">
    <name type="scientific">Pilimelia anulata</name>
    <dbReference type="NCBI Taxonomy" id="53371"/>
    <lineage>
        <taxon>Bacteria</taxon>
        <taxon>Bacillati</taxon>
        <taxon>Actinomycetota</taxon>
        <taxon>Actinomycetes</taxon>
        <taxon>Micromonosporales</taxon>
        <taxon>Micromonosporaceae</taxon>
        <taxon>Pilimelia</taxon>
    </lineage>
</organism>
<reference evidence="11" key="1">
    <citation type="journal article" date="2014" name="Int. J. Syst. Evol. Microbiol.">
        <title>Complete genome sequence of Corynebacterium casei LMG S-19264T (=DSM 44701T), isolated from a smear-ripened cheese.</title>
        <authorList>
            <consortium name="US DOE Joint Genome Institute (JGI-PGF)"/>
            <person name="Walter F."/>
            <person name="Albersmeier A."/>
            <person name="Kalinowski J."/>
            <person name="Ruckert C."/>
        </authorList>
    </citation>
    <scope>NUCLEOTIDE SEQUENCE</scope>
    <source>
        <strain evidence="11">JCM 3090</strain>
    </source>
</reference>
<comment type="cofactor">
    <cofactor evidence="1">
        <name>Mg(2+)</name>
        <dbReference type="ChEBI" id="CHEBI:18420"/>
    </cofactor>
</comment>
<evidence type="ECO:0000256" key="4">
    <source>
        <dbReference type="ARBA" id="ARBA00022630"/>
    </source>
</evidence>
<name>A0A8J3B7C7_9ACTN</name>
<dbReference type="GO" id="GO:0016740">
    <property type="term" value="F:transferase activity"/>
    <property type="evidence" value="ECO:0007669"/>
    <property type="project" value="UniProtKB-KW"/>
</dbReference>
<dbReference type="PANTHER" id="PTHR30040:SF2">
    <property type="entry name" value="FAD:PROTEIN FMN TRANSFERASE"/>
    <property type="match status" value="1"/>
</dbReference>
<dbReference type="EMBL" id="BMQB01000001">
    <property type="protein sequence ID" value="GGJ77926.1"/>
    <property type="molecule type" value="Genomic_DNA"/>
</dbReference>
<keyword evidence="7" id="KW-0274">FAD</keyword>
<protein>
    <recommendedName>
        <fullName evidence="3">FAD:protein FMN transferase</fullName>
        <ecNumber evidence="2">2.7.1.180</ecNumber>
    </recommendedName>
    <alternativeName>
        <fullName evidence="9">Flavin transferase</fullName>
    </alternativeName>
</protein>
<evidence type="ECO:0000256" key="10">
    <source>
        <dbReference type="ARBA" id="ARBA00048540"/>
    </source>
</evidence>
<keyword evidence="12" id="KW-1185">Reference proteome</keyword>